<dbReference type="InterPro" id="IPR046219">
    <property type="entry name" value="DUF6252"/>
</dbReference>
<proteinExistence type="predicted"/>
<name>A0A1M4WV13_9FLAO</name>
<dbReference type="RefSeq" id="WP_073361059.1">
    <property type="nucleotide sequence ID" value="NZ_FQVQ01000001.1"/>
</dbReference>
<keyword evidence="2" id="KW-1185">Reference proteome</keyword>
<organism evidence="1 2">
    <name type="scientific">Flavobacterium fontis</name>
    <dbReference type="NCBI Taxonomy" id="1124188"/>
    <lineage>
        <taxon>Bacteria</taxon>
        <taxon>Pseudomonadati</taxon>
        <taxon>Bacteroidota</taxon>
        <taxon>Flavobacteriia</taxon>
        <taxon>Flavobacteriales</taxon>
        <taxon>Flavobacteriaceae</taxon>
        <taxon>Flavobacterium</taxon>
    </lineage>
</organism>
<dbReference type="EMBL" id="FQVQ01000001">
    <property type="protein sequence ID" value="SHE85074.1"/>
    <property type="molecule type" value="Genomic_DNA"/>
</dbReference>
<dbReference type="Pfam" id="PF19765">
    <property type="entry name" value="DUF6252"/>
    <property type="match status" value="2"/>
</dbReference>
<dbReference type="Proteomes" id="UP000184147">
    <property type="component" value="Unassembled WGS sequence"/>
</dbReference>
<evidence type="ECO:0000313" key="2">
    <source>
        <dbReference type="Proteomes" id="UP000184147"/>
    </source>
</evidence>
<protein>
    <recommendedName>
        <fullName evidence="3">Lipoprotein</fullName>
    </recommendedName>
</protein>
<dbReference type="PROSITE" id="PS51257">
    <property type="entry name" value="PROKAR_LIPOPROTEIN"/>
    <property type="match status" value="1"/>
</dbReference>
<reference evidence="1 2" key="1">
    <citation type="submission" date="2016-11" db="EMBL/GenBank/DDBJ databases">
        <authorList>
            <person name="Jaros S."/>
            <person name="Januszkiewicz K."/>
            <person name="Wedrychowicz H."/>
        </authorList>
    </citation>
    <scope>NUCLEOTIDE SEQUENCE [LARGE SCALE GENOMIC DNA]</scope>
    <source>
        <strain evidence="1 2">DSM 25660</strain>
    </source>
</reference>
<gene>
    <name evidence="1" type="ORF">SAMN05444377_101429</name>
</gene>
<evidence type="ECO:0008006" key="3">
    <source>
        <dbReference type="Google" id="ProtNLM"/>
    </source>
</evidence>
<evidence type="ECO:0000313" key="1">
    <source>
        <dbReference type="EMBL" id="SHE85074.1"/>
    </source>
</evidence>
<dbReference type="AlphaFoldDB" id="A0A1M4WV13"/>
<dbReference type="STRING" id="1124188.SAMN05444377_101429"/>
<accession>A0A1M4WV13</accession>
<sequence>MKKLIALFLVVLTFSSCSEEIKFNDPGFQAYRDGILFRGIDVKAYKSASTNAIRFVALAEDEEVELRVANGNPGTYFFGTSNTGIKATYQSSFNDIELAYETKIINGPVANIASGIVAGGSGYTANCTTVAGVVTCSGSYPTTGGSGSGLTVSISTNAAGAITAARVASPGNGYKAGDVITVVGGNGLGRVRVLNVEGSNGEIKITQNNGTIISGEFKFNAVQTTTNPLGGDLVNFQYGTFYQIPIFPEP</sequence>
<dbReference type="OrthoDB" id="1448607at2"/>